<comment type="caution">
    <text evidence="1">The sequence shown here is derived from an EMBL/GenBank/DDBJ whole genome shotgun (WGS) entry which is preliminary data.</text>
</comment>
<protein>
    <submittedName>
        <fullName evidence="1">Uncharacterized protein</fullName>
    </submittedName>
</protein>
<dbReference type="AlphaFoldDB" id="X1RH92"/>
<sequence length="75" mass="8210">MAMVCCEYHGAPKGLKHHYVAAVKPLGYPNGAILCCRGRCENAGLVWLNEEDKANYDGGERAMVIWGMSVKVKVV</sequence>
<proteinExistence type="predicted"/>
<gene>
    <name evidence="1" type="ORF">S12H4_18916</name>
</gene>
<reference evidence="1" key="1">
    <citation type="journal article" date="2014" name="Front. Microbiol.">
        <title>High frequency of phylogenetically diverse reductive dehalogenase-homologous genes in deep subseafloor sedimentary metagenomes.</title>
        <authorList>
            <person name="Kawai M."/>
            <person name="Futagami T."/>
            <person name="Toyoda A."/>
            <person name="Takaki Y."/>
            <person name="Nishi S."/>
            <person name="Hori S."/>
            <person name="Arai W."/>
            <person name="Tsubouchi T."/>
            <person name="Morono Y."/>
            <person name="Uchiyama I."/>
            <person name="Ito T."/>
            <person name="Fujiyama A."/>
            <person name="Inagaki F."/>
            <person name="Takami H."/>
        </authorList>
    </citation>
    <scope>NUCLEOTIDE SEQUENCE</scope>
    <source>
        <strain evidence="1">Expedition CK06-06</strain>
    </source>
</reference>
<accession>X1RH92</accession>
<name>X1RH92_9ZZZZ</name>
<evidence type="ECO:0000313" key="1">
    <source>
        <dbReference type="EMBL" id="GAI79953.1"/>
    </source>
</evidence>
<dbReference type="EMBL" id="BARW01009395">
    <property type="protein sequence ID" value="GAI79953.1"/>
    <property type="molecule type" value="Genomic_DNA"/>
</dbReference>
<organism evidence="1">
    <name type="scientific">marine sediment metagenome</name>
    <dbReference type="NCBI Taxonomy" id="412755"/>
    <lineage>
        <taxon>unclassified sequences</taxon>
        <taxon>metagenomes</taxon>
        <taxon>ecological metagenomes</taxon>
    </lineage>
</organism>